<dbReference type="GO" id="GO:0005730">
    <property type="term" value="C:nucleolus"/>
    <property type="evidence" value="ECO:0007669"/>
    <property type="project" value="TreeGrafter"/>
</dbReference>
<feature type="compositionally biased region" description="Basic and acidic residues" evidence="8">
    <location>
        <begin position="87"/>
        <end position="103"/>
    </location>
</feature>
<dbReference type="GO" id="GO:0071036">
    <property type="term" value="P:nuclear polyadenylation-dependent snoRNA catabolic process"/>
    <property type="evidence" value="ECO:0007669"/>
    <property type="project" value="UniProtKB-ARBA"/>
</dbReference>
<dbReference type="PANTHER" id="PTHR23092">
    <property type="entry name" value="POLY(A) RNA POLYMERASE"/>
    <property type="match status" value="1"/>
</dbReference>
<protein>
    <recommendedName>
        <fullName evidence="3">polynucleotide adenylyltransferase</fullName>
        <ecNumber evidence="3">2.7.7.19</ecNumber>
    </recommendedName>
</protein>
<dbReference type="FunFam" id="3.30.460.10:FF:000006">
    <property type="entry name" value="non-canonical poly(A) RNA polymerase PAPD5"/>
    <property type="match status" value="1"/>
</dbReference>
<dbReference type="CDD" id="cd05402">
    <property type="entry name" value="NT_PAP_TUTase"/>
    <property type="match status" value="1"/>
</dbReference>
<evidence type="ECO:0000256" key="2">
    <source>
        <dbReference type="ARBA" id="ARBA00008593"/>
    </source>
</evidence>
<comment type="cofactor">
    <cofactor evidence="1">
        <name>Mn(2+)</name>
        <dbReference type="ChEBI" id="CHEBI:29035"/>
    </cofactor>
</comment>
<dbReference type="SUPFAM" id="SSF81301">
    <property type="entry name" value="Nucleotidyltransferase"/>
    <property type="match status" value="1"/>
</dbReference>
<dbReference type="Pfam" id="PF03828">
    <property type="entry name" value="PAP_assoc"/>
    <property type="match status" value="1"/>
</dbReference>
<dbReference type="GO" id="GO:0071042">
    <property type="term" value="P:nuclear polyadenylation-dependent mRNA catabolic process"/>
    <property type="evidence" value="ECO:0007669"/>
    <property type="project" value="UniProtKB-ARBA"/>
</dbReference>
<evidence type="ECO:0000313" key="12">
    <source>
        <dbReference type="Proteomes" id="UP001165120"/>
    </source>
</evidence>
<dbReference type="GO" id="GO:0043634">
    <property type="term" value="P:polyadenylation-dependent ncRNA catabolic process"/>
    <property type="evidence" value="ECO:0007669"/>
    <property type="project" value="TreeGrafter"/>
</dbReference>
<dbReference type="GO" id="GO:0071039">
    <property type="term" value="P:nuclear polyadenylation-dependent CUT catabolic process"/>
    <property type="evidence" value="ECO:0007669"/>
    <property type="project" value="UniProtKB-ARBA"/>
</dbReference>
<dbReference type="SUPFAM" id="SSF81631">
    <property type="entry name" value="PAP/OAS1 substrate-binding domain"/>
    <property type="match status" value="1"/>
</dbReference>
<comment type="similarity">
    <text evidence="2">Belongs to the DNA polymerase type-B-like family.</text>
</comment>
<feature type="region of interest" description="Disordered" evidence="8">
    <location>
        <begin position="1"/>
        <end position="106"/>
    </location>
</feature>
<feature type="region of interest" description="Disordered" evidence="8">
    <location>
        <begin position="554"/>
        <end position="628"/>
    </location>
</feature>
<feature type="domain" description="PAP-associated" evidence="9">
    <location>
        <begin position="375"/>
        <end position="434"/>
    </location>
</feature>
<dbReference type="InterPro" id="IPR045862">
    <property type="entry name" value="Trf4-like"/>
</dbReference>
<dbReference type="GO" id="GO:0031499">
    <property type="term" value="C:TRAMP complex"/>
    <property type="evidence" value="ECO:0007669"/>
    <property type="project" value="TreeGrafter"/>
</dbReference>
<dbReference type="Pfam" id="PF22600">
    <property type="entry name" value="MTPAP-like_central"/>
    <property type="match status" value="1"/>
</dbReference>
<dbReference type="InterPro" id="IPR043519">
    <property type="entry name" value="NT_sf"/>
</dbReference>
<feature type="domain" description="Poly(A) RNA polymerase mitochondrial-like central palm" evidence="10">
    <location>
        <begin position="183"/>
        <end position="312"/>
    </location>
</feature>
<dbReference type="FunFam" id="1.10.1410.10:FF:000003">
    <property type="entry name" value="non-canonical poly(A) RNA polymerase PAPD7"/>
    <property type="match status" value="1"/>
</dbReference>
<dbReference type="GO" id="GO:0071038">
    <property type="term" value="P:TRAMP-dependent tRNA surveillance pathway"/>
    <property type="evidence" value="ECO:0007669"/>
    <property type="project" value="UniProtKB-ARBA"/>
</dbReference>
<comment type="catalytic activity">
    <reaction evidence="7">
        <text>RNA(n) + ATP = RNA(n)-3'-adenine ribonucleotide + diphosphate</text>
        <dbReference type="Rhea" id="RHEA:11332"/>
        <dbReference type="Rhea" id="RHEA-COMP:14527"/>
        <dbReference type="Rhea" id="RHEA-COMP:17347"/>
        <dbReference type="ChEBI" id="CHEBI:30616"/>
        <dbReference type="ChEBI" id="CHEBI:33019"/>
        <dbReference type="ChEBI" id="CHEBI:140395"/>
        <dbReference type="ChEBI" id="CHEBI:173115"/>
        <dbReference type="EC" id="2.7.7.19"/>
    </reaction>
</comment>
<dbReference type="Proteomes" id="UP001165120">
    <property type="component" value="Unassembled WGS sequence"/>
</dbReference>
<dbReference type="GO" id="GO:0003729">
    <property type="term" value="F:mRNA binding"/>
    <property type="evidence" value="ECO:0007669"/>
    <property type="project" value="TreeGrafter"/>
</dbReference>
<dbReference type="InterPro" id="IPR054708">
    <property type="entry name" value="MTPAP-like_central"/>
</dbReference>
<organism evidence="11 12">
    <name type="scientific">Candida boidinii</name>
    <name type="common">Yeast</name>
    <dbReference type="NCBI Taxonomy" id="5477"/>
    <lineage>
        <taxon>Eukaryota</taxon>
        <taxon>Fungi</taxon>
        <taxon>Dikarya</taxon>
        <taxon>Ascomycota</taxon>
        <taxon>Saccharomycotina</taxon>
        <taxon>Pichiomycetes</taxon>
        <taxon>Pichiales</taxon>
        <taxon>Pichiaceae</taxon>
        <taxon>Ogataea</taxon>
        <taxon>Ogataea/Candida clade</taxon>
    </lineage>
</organism>
<keyword evidence="5" id="KW-0479">Metal-binding</keyword>
<dbReference type="GO" id="GO:1990817">
    <property type="term" value="F:poly(A) RNA polymerase activity"/>
    <property type="evidence" value="ECO:0007669"/>
    <property type="project" value="UniProtKB-EC"/>
</dbReference>
<evidence type="ECO:0000256" key="3">
    <source>
        <dbReference type="ARBA" id="ARBA00012388"/>
    </source>
</evidence>
<dbReference type="GO" id="GO:0046872">
    <property type="term" value="F:metal ion binding"/>
    <property type="evidence" value="ECO:0007669"/>
    <property type="project" value="UniProtKB-KW"/>
</dbReference>
<dbReference type="EC" id="2.7.7.19" evidence="3"/>
<evidence type="ECO:0000256" key="8">
    <source>
        <dbReference type="SAM" id="MobiDB-lite"/>
    </source>
</evidence>
<gene>
    <name evidence="11" type="ORF">Cboi02_000547100</name>
</gene>
<evidence type="ECO:0000256" key="6">
    <source>
        <dbReference type="ARBA" id="ARBA00022842"/>
    </source>
</evidence>
<evidence type="ECO:0000256" key="7">
    <source>
        <dbReference type="ARBA" id="ARBA00048830"/>
    </source>
</evidence>
<evidence type="ECO:0000256" key="5">
    <source>
        <dbReference type="ARBA" id="ARBA00022723"/>
    </source>
</evidence>
<dbReference type="GO" id="GO:0071051">
    <property type="term" value="P:poly(A)-dependent snoRNA 3'-end processing"/>
    <property type="evidence" value="ECO:0007669"/>
    <property type="project" value="UniProtKB-ARBA"/>
</dbReference>
<dbReference type="GO" id="GO:0071044">
    <property type="term" value="P:histone mRNA catabolic process"/>
    <property type="evidence" value="ECO:0007669"/>
    <property type="project" value="UniProtKB-ARBA"/>
</dbReference>
<feature type="compositionally biased region" description="Basic and acidic residues" evidence="8">
    <location>
        <begin position="1"/>
        <end position="21"/>
    </location>
</feature>
<feature type="region of interest" description="Disordered" evidence="8">
    <location>
        <begin position="508"/>
        <end position="541"/>
    </location>
</feature>
<evidence type="ECO:0000259" key="9">
    <source>
        <dbReference type="Pfam" id="PF03828"/>
    </source>
</evidence>
<evidence type="ECO:0000256" key="1">
    <source>
        <dbReference type="ARBA" id="ARBA00001936"/>
    </source>
</evidence>
<dbReference type="Gene3D" id="3.30.460.10">
    <property type="entry name" value="Beta Polymerase, domain 2"/>
    <property type="match status" value="1"/>
</dbReference>
<dbReference type="PANTHER" id="PTHR23092:SF15">
    <property type="entry name" value="INACTIVE NON-CANONICAL POLY(A) RNA POLYMERASE PROTEIN TRF4-2-RELATED"/>
    <property type="match status" value="1"/>
</dbReference>
<feature type="compositionally biased region" description="Acidic residues" evidence="8">
    <location>
        <begin position="45"/>
        <end position="71"/>
    </location>
</feature>
<evidence type="ECO:0000256" key="4">
    <source>
        <dbReference type="ARBA" id="ARBA00022679"/>
    </source>
</evidence>
<dbReference type="Gene3D" id="1.10.1410.10">
    <property type="match status" value="1"/>
</dbReference>
<accession>A0A9W6T471</accession>
<name>A0A9W6T471_CANBO</name>
<feature type="compositionally biased region" description="Basic and acidic residues" evidence="8">
    <location>
        <begin position="588"/>
        <end position="605"/>
    </location>
</feature>
<evidence type="ECO:0000313" key="11">
    <source>
        <dbReference type="EMBL" id="GME77252.1"/>
    </source>
</evidence>
<comment type="caution">
    <text evidence="11">The sequence shown here is derived from an EMBL/GenBank/DDBJ whole genome shotgun (WGS) entry which is preliminary data.</text>
</comment>
<reference evidence="11" key="1">
    <citation type="submission" date="2023-04" db="EMBL/GenBank/DDBJ databases">
        <title>Candida boidinii NBRC 10035.</title>
        <authorList>
            <person name="Ichikawa N."/>
            <person name="Sato H."/>
            <person name="Tonouchi N."/>
        </authorList>
    </citation>
    <scope>NUCLEOTIDE SEQUENCE</scope>
    <source>
        <strain evidence="11">NBRC 10035</strain>
    </source>
</reference>
<dbReference type="AlphaFoldDB" id="A0A9W6T471"/>
<dbReference type="GO" id="GO:0071037">
    <property type="term" value="P:nuclear polyadenylation-dependent snRNA catabolic process"/>
    <property type="evidence" value="ECO:0007669"/>
    <property type="project" value="UniProtKB-ARBA"/>
</dbReference>
<dbReference type="GO" id="GO:0071035">
    <property type="term" value="P:nuclear polyadenylation-dependent rRNA catabolic process"/>
    <property type="evidence" value="ECO:0007669"/>
    <property type="project" value="UniProtKB-ARBA"/>
</dbReference>
<dbReference type="EMBL" id="BSXN01002661">
    <property type="protein sequence ID" value="GME77252.1"/>
    <property type="molecule type" value="Genomic_DNA"/>
</dbReference>
<sequence length="628" mass="70922">MKKQLQEEADKLTSGELERKNSFQSLNTNDDAQSDSGDEIIVLSDSDDDEGKEDGDIENNNDENISDDSGDEIVLIDSDNDSDDAETEIKNPTEGDVNNDKDSNGLTQNADFIAFDFSEPEEDNKSKFEYDNYDEDSQNEYLSNDDGAYHTKSAQHKIGDVNYLYPWIRNSDHSKQIEISDWLTMEIKDFVNYVSPSIEEIRKRNETVQKIRNAVTSLWPDAELHCFGSFATDLYLPGSDIDMVIVSKNGKYDNKSSLYQLSSYLRTRKLGINIEPIAKAKVPIIKFVEPESKIHIDISFEKRNGIKTAETIIEWIKSTPGLRELVLIIKQFLAVRKLNNVHVGGLGGFSIICLVYSFLRLHPRIVTKSIDPMENLGVLLIEFFELYGYNFAYDLVGIGFEDSLPVYVKKGQHYCLQAKNTFTIGIIDPHDSSNNISRGTFNLRDIKRSFGGAFELLTNQCYFLNSATYKERLGQSILGGIIKFKGKERDFDDARGKVTNEAYAIASGSVSRSNSELPPLPSEKTGLNPKDYEFYTDSETSDDDGYDLDAIFQKSQESNKKKNRTKKSIESLMGVTESDNNTDPVSTKGDEEDKASDNNENDPRPVNKSFANKSSKREYWLQKSGNTF</sequence>
<keyword evidence="6" id="KW-0460">Magnesium</keyword>
<dbReference type="InterPro" id="IPR002058">
    <property type="entry name" value="PAP_assoc"/>
</dbReference>
<feature type="compositionally biased region" description="Polar residues" evidence="8">
    <location>
        <begin position="22"/>
        <end position="31"/>
    </location>
</feature>
<keyword evidence="12" id="KW-1185">Reference proteome</keyword>
<dbReference type="GO" id="GO:0034475">
    <property type="term" value="P:U4 snRNA 3'-end processing"/>
    <property type="evidence" value="ECO:0007669"/>
    <property type="project" value="UniProtKB-ARBA"/>
</dbReference>
<keyword evidence="4" id="KW-0808">Transferase</keyword>
<evidence type="ECO:0000259" key="10">
    <source>
        <dbReference type="Pfam" id="PF22600"/>
    </source>
</evidence>
<proteinExistence type="inferred from homology"/>